<feature type="transmembrane region" description="Helical" evidence="1">
    <location>
        <begin position="65"/>
        <end position="86"/>
    </location>
</feature>
<dbReference type="OrthoDB" id="379734at2157"/>
<accession>A0A218NMR1</accession>
<protein>
    <submittedName>
        <fullName evidence="2">Multipass membrane protein</fullName>
    </submittedName>
</protein>
<feature type="transmembrane region" description="Helical" evidence="1">
    <location>
        <begin position="248"/>
        <end position="265"/>
    </location>
</feature>
<keyword evidence="3" id="KW-1185">Reference proteome</keyword>
<dbReference type="KEGG" id="marh:Mia14_0423"/>
<evidence type="ECO:0000313" key="3">
    <source>
        <dbReference type="Proteomes" id="UP000197679"/>
    </source>
</evidence>
<feature type="transmembrane region" description="Helical" evidence="1">
    <location>
        <begin position="182"/>
        <end position="201"/>
    </location>
</feature>
<feature type="transmembrane region" description="Helical" evidence="1">
    <location>
        <begin position="92"/>
        <end position="111"/>
    </location>
</feature>
<feature type="transmembrane region" description="Helical" evidence="1">
    <location>
        <begin position="271"/>
        <end position="288"/>
    </location>
</feature>
<feature type="transmembrane region" description="Helical" evidence="1">
    <location>
        <begin position="207"/>
        <end position="227"/>
    </location>
</feature>
<keyword evidence="1" id="KW-1133">Transmembrane helix</keyword>
<evidence type="ECO:0000313" key="2">
    <source>
        <dbReference type="EMBL" id="ASI13741.1"/>
    </source>
</evidence>
<dbReference type="Proteomes" id="UP000197679">
    <property type="component" value="Chromosome"/>
</dbReference>
<feature type="transmembrane region" description="Helical" evidence="1">
    <location>
        <begin position="151"/>
        <end position="170"/>
    </location>
</feature>
<evidence type="ECO:0000256" key="1">
    <source>
        <dbReference type="SAM" id="Phobius"/>
    </source>
</evidence>
<keyword evidence="1" id="KW-0472">Membrane</keyword>
<organism evidence="2 3">
    <name type="scientific">Candidatus Mancarchaeum acidiphilum</name>
    <dbReference type="NCBI Taxonomy" id="1920749"/>
    <lineage>
        <taxon>Archaea</taxon>
        <taxon>Candidatus Micrarchaeota</taxon>
        <taxon>Candidatus Mancarchaeum</taxon>
    </lineage>
</organism>
<dbReference type="RefSeq" id="WP_088819924.1">
    <property type="nucleotide sequence ID" value="NZ_CP019964.1"/>
</dbReference>
<gene>
    <name evidence="2" type="ORF">Mia14_0423</name>
</gene>
<proteinExistence type="predicted"/>
<name>A0A218NMR1_9ARCH</name>
<dbReference type="AlphaFoldDB" id="A0A218NMR1"/>
<sequence length="291" mass="31939">MKIVFALMAIGVVLYAISGTVDYLVVTRLPLSAAIISISIGILIGFIAVKFVFRLKVKAESKGQYAFGALTALMIIAYTIPLFIAYKSYTLASIYPLVGLSAIVFFVIDVVKYRRFLALKQTAILLAGVLLIVVGIFYAESNGYQFQIGTLPFVFLITVFGGIGYYMEFYKLKKYSIGTKMLFQPIFLIMAALFIGGPIYIGSLYFVIGVLGGITFSFASVMELHAMEMTKTRGTANMLIKRNFINDFEYSDTLLVLLGSIIIGSFYPIEIFGGILMLAGIIVISSLSNSK</sequence>
<dbReference type="EMBL" id="CP019964">
    <property type="protein sequence ID" value="ASI13741.1"/>
    <property type="molecule type" value="Genomic_DNA"/>
</dbReference>
<feature type="transmembrane region" description="Helical" evidence="1">
    <location>
        <begin position="34"/>
        <end position="53"/>
    </location>
</feature>
<feature type="transmembrane region" description="Helical" evidence="1">
    <location>
        <begin position="123"/>
        <end position="139"/>
    </location>
</feature>
<keyword evidence="1" id="KW-0812">Transmembrane</keyword>
<reference evidence="2 3" key="1">
    <citation type="journal article" date="2017" name="Nat. Commun.">
        <title>'ARMAN' archaea depend on association with euryarchaeal host in culture and in situ.</title>
        <authorList>
            <person name="Golyshina O."/>
            <person name="Toshchakov S."/>
            <person name="Makarova K."/>
            <person name="Gavrilov S."/>
            <person name="Korzhenkov A."/>
            <person name="La Cono V."/>
            <person name="Arcadi E."/>
            <person name="Nechitaylo T."/>
            <person name="Ferrer M."/>
            <person name="Kublanov I."/>
            <person name="Wolf Y."/>
            <person name="Yakimov M."/>
            <person name="Golyshin P."/>
            <person name="Slesarev A."/>
            <person name="Kozyavkin S."/>
        </authorList>
    </citation>
    <scope>NUCLEOTIDE SEQUENCE [LARGE SCALE GENOMIC DNA]</scope>
    <source>
        <strain evidence="2 3">Mia14</strain>
    </source>
</reference>
<dbReference type="GeneID" id="33313978"/>